<protein>
    <submittedName>
        <fullName evidence="3">LAP2A protein</fullName>
    </submittedName>
</protein>
<gene>
    <name evidence="3" type="primary">Tmpo_1</name>
    <name evidence="3" type="ORF">TURVEL_R13774</name>
</gene>
<evidence type="ECO:0000313" key="3">
    <source>
        <dbReference type="EMBL" id="NXU57060.1"/>
    </source>
</evidence>
<proteinExistence type="predicted"/>
<comment type="caution">
    <text evidence="3">The sequence shown here is derived from an EMBL/GenBank/DDBJ whole genome shotgun (WGS) entry which is preliminary data.</text>
</comment>
<dbReference type="Pfam" id="PF11560">
    <property type="entry name" value="LAP2alpha"/>
    <property type="match status" value="1"/>
</dbReference>
<name>A0A7L3LVR2_9CHAR</name>
<evidence type="ECO:0000259" key="2">
    <source>
        <dbReference type="Pfam" id="PF11560"/>
    </source>
</evidence>
<evidence type="ECO:0000256" key="1">
    <source>
        <dbReference type="SAM" id="MobiDB-lite"/>
    </source>
</evidence>
<dbReference type="AlphaFoldDB" id="A0A7L3LVR2"/>
<feature type="region of interest" description="Disordered" evidence="1">
    <location>
        <begin position="1"/>
        <end position="22"/>
    </location>
</feature>
<feature type="region of interest" description="Disordered" evidence="1">
    <location>
        <begin position="112"/>
        <end position="139"/>
    </location>
</feature>
<dbReference type="Proteomes" id="UP000582182">
    <property type="component" value="Unassembled WGS sequence"/>
</dbReference>
<feature type="non-terminal residue" evidence="3">
    <location>
        <position position="1"/>
    </location>
</feature>
<feature type="compositionally biased region" description="Basic and acidic residues" evidence="1">
    <location>
        <begin position="437"/>
        <end position="449"/>
    </location>
</feature>
<feature type="non-terminal residue" evidence="3">
    <location>
        <position position="455"/>
    </location>
</feature>
<keyword evidence="4" id="KW-1185">Reference proteome</keyword>
<feature type="domain" description="Lamina-associated polypeptide 2 alpha C-terminal" evidence="2">
    <location>
        <begin position="180"/>
        <end position="381"/>
    </location>
</feature>
<organism evidence="3 4">
    <name type="scientific">Turnix velox</name>
    <name type="common">Little buttonquail</name>
    <dbReference type="NCBI Taxonomy" id="2529409"/>
    <lineage>
        <taxon>Eukaryota</taxon>
        <taxon>Metazoa</taxon>
        <taxon>Chordata</taxon>
        <taxon>Craniata</taxon>
        <taxon>Vertebrata</taxon>
        <taxon>Euteleostomi</taxon>
        <taxon>Archelosauria</taxon>
        <taxon>Archosauria</taxon>
        <taxon>Dinosauria</taxon>
        <taxon>Saurischia</taxon>
        <taxon>Theropoda</taxon>
        <taxon>Coelurosauria</taxon>
        <taxon>Aves</taxon>
        <taxon>Neognathae</taxon>
        <taxon>Neoaves</taxon>
        <taxon>Charadriiformes</taxon>
        <taxon>Turnicidae</taxon>
        <taxon>Turnix</taxon>
    </lineage>
</organism>
<reference evidence="3 4" key="1">
    <citation type="submission" date="2019-09" db="EMBL/GenBank/DDBJ databases">
        <title>Bird 10,000 Genomes (B10K) Project - Family phase.</title>
        <authorList>
            <person name="Zhang G."/>
        </authorList>
    </citation>
    <scope>NUCLEOTIDE SEQUENCE [LARGE SCALE GENOMIC DNA]</scope>
    <source>
        <strain evidence="3">B10K-DU-029-46</strain>
    </source>
</reference>
<sequence>SEETQSSYHRKVRPSTTTHLSEYEKDSLMKSVVLPELATVLKDALTAARQSITSVAQARSHSVKHPKVAITEVPVFPLEATVSSSQNFESDHLDSLKYQTPEKERCEADKALEVESSSEDGGMSSESPTEDQGPHPLRKFDMENQNYLFKHIKRVLMLKSSKSECASEELPILSEEGKVDNALPIHSSVEDLVRRIWGNPEAKHEAPAILRKLYPLPVDKAALWGTLPQVDRAFVSGDSVLSVPATMDVLPKDPTDRKVEEAIKRSFKLVAAQLGVSIYCTYASRALLIWLEEEQAKFRKQWFPSGALRRKRRLCKIAAKFIRDAAEDSLRLTIKNTACLTVAWRAVWLRPWTSSLDLTCKLLSLPYTGGKLFGESLAQIMNDFSKHKHSLRQLKKKSSLGSSSFSYPHRCVSSFRSPPKFKGGKGKYKVSQSFSAKYERTSHFQRDSRPSGGTF</sequence>
<dbReference type="InterPro" id="IPR021623">
    <property type="entry name" value="LAP2alpha_C"/>
</dbReference>
<dbReference type="OrthoDB" id="6244967at2759"/>
<evidence type="ECO:0000313" key="4">
    <source>
        <dbReference type="Proteomes" id="UP000582182"/>
    </source>
</evidence>
<dbReference type="EMBL" id="VZTY01028254">
    <property type="protein sequence ID" value="NXU57060.1"/>
    <property type="molecule type" value="Genomic_DNA"/>
</dbReference>
<dbReference type="Gene3D" id="1.10.287.3160">
    <property type="match status" value="1"/>
</dbReference>
<accession>A0A7L3LVR2</accession>
<feature type="region of interest" description="Disordered" evidence="1">
    <location>
        <begin position="434"/>
        <end position="455"/>
    </location>
</feature>